<evidence type="ECO:0000313" key="2">
    <source>
        <dbReference type="EMBL" id="KAK9150791.1"/>
    </source>
</evidence>
<sequence>MFCVMLIYIYLGGAEGLALPVAVAELARLVGGGGLSRAFTMKKINKLLDLTH</sequence>
<protein>
    <submittedName>
        <fullName evidence="2">Uncharacterized protein</fullName>
    </submittedName>
</protein>
<organism evidence="2 3">
    <name type="scientific">Stephania yunnanensis</name>
    <dbReference type="NCBI Taxonomy" id="152371"/>
    <lineage>
        <taxon>Eukaryota</taxon>
        <taxon>Viridiplantae</taxon>
        <taxon>Streptophyta</taxon>
        <taxon>Embryophyta</taxon>
        <taxon>Tracheophyta</taxon>
        <taxon>Spermatophyta</taxon>
        <taxon>Magnoliopsida</taxon>
        <taxon>Ranunculales</taxon>
        <taxon>Menispermaceae</taxon>
        <taxon>Menispermoideae</taxon>
        <taxon>Cissampelideae</taxon>
        <taxon>Stephania</taxon>
    </lineage>
</organism>
<dbReference type="AlphaFoldDB" id="A0AAP0PRZ4"/>
<feature type="signal peptide" evidence="1">
    <location>
        <begin position="1"/>
        <end position="16"/>
    </location>
</feature>
<keyword evidence="1" id="KW-0732">Signal</keyword>
<feature type="chain" id="PRO_5042962380" evidence="1">
    <location>
        <begin position="17"/>
        <end position="52"/>
    </location>
</feature>
<evidence type="ECO:0000256" key="1">
    <source>
        <dbReference type="SAM" id="SignalP"/>
    </source>
</evidence>
<proteinExistence type="predicted"/>
<reference evidence="2 3" key="1">
    <citation type="submission" date="2024-01" db="EMBL/GenBank/DDBJ databases">
        <title>Genome assemblies of Stephania.</title>
        <authorList>
            <person name="Yang L."/>
        </authorList>
    </citation>
    <scope>NUCLEOTIDE SEQUENCE [LARGE SCALE GENOMIC DNA]</scope>
    <source>
        <strain evidence="2">YNDBR</strain>
        <tissue evidence="2">Leaf</tissue>
    </source>
</reference>
<gene>
    <name evidence="2" type="ORF">Syun_009100</name>
</gene>
<dbReference type="Proteomes" id="UP001420932">
    <property type="component" value="Unassembled WGS sequence"/>
</dbReference>
<dbReference type="EMBL" id="JBBNAF010000004">
    <property type="protein sequence ID" value="KAK9150791.1"/>
    <property type="molecule type" value="Genomic_DNA"/>
</dbReference>
<name>A0AAP0PRZ4_9MAGN</name>
<evidence type="ECO:0000313" key="3">
    <source>
        <dbReference type="Proteomes" id="UP001420932"/>
    </source>
</evidence>
<accession>A0AAP0PRZ4</accession>
<keyword evidence="3" id="KW-1185">Reference proteome</keyword>
<comment type="caution">
    <text evidence="2">The sequence shown here is derived from an EMBL/GenBank/DDBJ whole genome shotgun (WGS) entry which is preliminary data.</text>
</comment>